<comment type="similarity">
    <text evidence="1">Belongs to the MG185/MG260 family.</text>
</comment>
<name>A0ABZ2AHQ4_9BACT</name>
<evidence type="ECO:0000259" key="2">
    <source>
        <dbReference type="Pfam" id="PF03202"/>
    </source>
</evidence>
<reference evidence="3" key="1">
    <citation type="submission" date="2024-01" db="EMBL/GenBank/DDBJ databases">
        <title>Complete genome sequence of Mycoplasma gateae strain 3700.</title>
        <authorList>
            <person name="Spergser J."/>
        </authorList>
    </citation>
    <scope>NUCLEOTIDE SEQUENCE [LARGE SCALE GENOMIC DNA]</scope>
    <source>
        <strain evidence="3">3700</strain>
    </source>
</reference>
<sequence length="522" mass="62373">MNKKDILKIASLSTLPLSMAFSISCDNKELEKVSIMIPFVESHEKKSFEAFKNVINRFNQTLDLKYKNNQIEIRNIFNKKEINYKVSLEMNINDKRTPSIVISYPSILSEIKRNNKLYKLDNILEISGLDKKIVNYNNRLGFDNKDQIYSLPIGISSEILIINKKILGHYLNSLYTYIMLNNIDNQNILNFKNLKMYKEIIEDFNKEERESFKFNFNKEKIISWDLKLDESIFEEDIKFNRFCKLINESIIKNNLDILYVRHVENFLFEQLFKEIGSDYQKYFLKYDDKYNLNYYQALNKDDNFKNVISNFYNNLKDKTINIEIKNKNNIESLNNQFFTIITSRVFDFYKDFFETNNKNFLIKNVPIRKDDKQKNGSYFMQGTFLSIIKSNIKEKNEVIDLFLRWLYDKNNLLPWEYNKSEVLLSPIEYLSLSLGYVFPTNNFYEKYKNITNNKNEAYNLLLDNIFNDKLFPFTDPIDEISAKFRENIKILAFNNLLLNAKNKLNTKEAIYQFILRLLDLIK</sequence>
<dbReference type="Gene3D" id="3.40.190.10">
    <property type="entry name" value="Periplasmic binding protein-like II"/>
    <property type="match status" value="1"/>
</dbReference>
<protein>
    <recommendedName>
        <fullName evidence="2">Mycoplasma lipoprotein C-terminal domain-containing protein</fullName>
    </recommendedName>
</protein>
<proteinExistence type="inferred from homology"/>
<gene>
    <name evidence="3" type="ORF">V2E26_01480</name>
</gene>
<feature type="domain" description="Mycoplasma lipoprotein C-terminal" evidence="2">
    <location>
        <begin position="380"/>
        <end position="489"/>
    </location>
</feature>
<dbReference type="InterPro" id="IPR004890">
    <property type="entry name" value="Lipoprotein_10_C"/>
</dbReference>
<keyword evidence="4" id="KW-1185">Reference proteome</keyword>
<evidence type="ECO:0000256" key="1">
    <source>
        <dbReference type="ARBA" id="ARBA00009031"/>
    </source>
</evidence>
<organism evidence="3 4">
    <name type="scientific">Metamycoplasma gateae</name>
    <dbReference type="NCBI Taxonomy" id="35769"/>
    <lineage>
        <taxon>Bacteria</taxon>
        <taxon>Bacillati</taxon>
        <taxon>Mycoplasmatota</taxon>
        <taxon>Mycoplasmoidales</taxon>
        <taxon>Metamycoplasmataceae</taxon>
        <taxon>Metamycoplasma</taxon>
    </lineage>
</organism>
<dbReference type="PROSITE" id="PS51257">
    <property type="entry name" value="PROKAR_LIPOPROTEIN"/>
    <property type="match status" value="1"/>
</dbReference>
<evidence type="ECO:0000313" key="3">
    <source>
        <dbReference type="EMBL" id="WVN21644.1"/>
    </source>
</evidence>
<dbReference type="EMBL" id="CP143578">
    <property type="protein sequence ID" value="WVN21644.1"/>
    <property type="molecule type" value="Genomic_DNA"/>
</dbReference>
<evidence type="ECO:0000313" key="4">
    <source>
        <dbReference type="Proteomes" id="UP001431935"/>
    </source>
</evidence>
<dbReference type="Pfam" id="PF03202">
    <property type="entry name" value="Lipoprotein_10"/>
    <property type="match status" value="1"/>
</dbReference>
<dbReference type="RefSeq" id="WP_330463675.1">
    <property type="nucleotide sequence ID" value="NZ_CP143578.1"/>
</dbReference>
<dbReference type="Proteomes" id="UP001431935">
    <property type="component" value="Chromosome"/>
</dbReference>
<accession>A0ABZ2AHQ4</accession>